<protein>
    <submittedName>
        <fullName evidence="2">Uncharacterized protein</fullName>
    </submittedName>
</protein>
<dbReference type="AlphaFoldDB" id="A0A2T3ZQ33"/>
<name>A0A2T3ZQ33_TRIA4</name>
<keyword evidence="3" id="KW-1185">Reference proteome</keyword>
<proteinExistence type="predicted"/>
<evidence type="ECO:0000256" key="1">
    <source>
        <dbReference type="SAM" id="MobiDB-lite"/>
    </source>
</evidence>
<organism evidence="2 3">
    <name type="scientific">Trichoderma asperellum (strain ATCC 204424 / CBS 433.97 / NBRC 101777)</name>
    <dbReference type="NCBI Taxonomy" id="1042311"/>
    <lineage>
        <taxon>Eukaryota</taxon>
        <taxon>Fungi</taxon>
        <taxon>Dikarya</taxon>
        <taxon>Ascomycota</taxon>
        <taxon>Pezizomycotina</taxon>
        <taxon>Sordariomycetes</taxon>
        <taxon>Hypocreomycetidae</taxon>
        <taxon>Hypocreales</taxon>
        <taxon>Hypocreaceae</taxon>
        <taxon>Trichoderma</taxon>
    </lineage>
</organism>
<evidence type="ECO:0000313" key="3">
    <source>
        <dbReference type="Proteomes" id="UP000240493"/>
    </source>
</evidence>
<accession>A0A2T3ZQ33</accession>
<sequence length="248" mass="26636">MALRQYLPWRCTGFSRCGWRVWGMNDSCSYGQAGSRRSTRRSFLFSSKLTCSEVQCTDNLLPTCCVCHGTQSCWDPRRRAQGRAILLRPGATSGHDISLLICPSRRWLAGNKQGVAACAAQQPRSAQFHNLVFVPGSATIGKARSPGKRDPGGKGRKCGVPRAQEPRLGLQTPPVSATLLRLLYRLAAGWQQGARAIGGLEPGPPAASVSSTTVLLEAGFSPVSRDASMLHADDAVLLGGYPQQEAET</sequence>
<feature type="region of interest" description="Disordered" evidence="1">
    <location>
        <begin position="140"/>
        <end position="169"/>
    </location>
</feature>
<dbReference type="Proteomes" id="UP000240493">
    <property type="component" value="Unassembled WGS sequence"/>
</dbReference>
<reference evidence="2 3" key="1">
    <citation type="submission" date="2016-07" db="EMBL/GenBank/DDBJ databases">
        <title>Multiple horizontal gene transfer events from other fungi enriched the ability of initially mycotrophic Trichoderma (Ascomycota) to feed on dead plant biomass.</title>
        <authorList>
            <consortium name="DOE Joint Genome Institute"/>
            <person name="Aerts A."/>
            <person name="Atanasova L."/>
            <person name="Chenthamara K."/>
            <person name="Zhang J."/>
            <person name="Grujic M."/>
            <person name="Henrissat B."/>
            <person name="Kuo A."/>
            <person name="Salamov A."/>
            <person name="Lipzen A."/>
            <person name="Labutti K."/>
            <person name="Barry K."/>
            <person name="Miao Y."/>
            <person name="Rahimi M.J."/>
            <person name="Shen Q."/>
            <person name="Grigoriev I.V."/>
            <person name="Kubicek C.P."/>
            <person name="Druzhinina I.S."/>
        </authorList>
    </citation>
    <scope>NUCLEOTIDE SEQUENCE [LARGE SCALE GENOMIC DNA]</scope>
    <source>
        <strain evidence="2 3">CBS 433.97</strain>
    </source>
</reference>
<gene>
    <name evidence="2" type="ORF">M441DRAFT_42663</name>
</gene>
<dbReference type="EMBL" id="KZ679256">
    <property type="protein sequence ID" value="PTB46922.1"/>
    <property type="molecule type" value="Genomic_DNA"/>
</dbReference>
<evidence type="ECO:0000313" key="2">
    <source>
        <dbReference type="EMBL" id="PTB46922.1"/>
    </source>
</evidence>